<protein>
    <submittedName>
        <fullName evidence="2">Uncharacterized protein</fullName>
    </submittedName>
</protein>
<evidence type="ECO:0000313" key="3">
    <source>
        <dbReference type="Proteomes" id="UP001174997"/>
    </source>
</evidence>
<dbReference type="PANTHER" id="PTHR32114:SF2">
    <property type="entry name" value="ABC TRANSPORTER ABCH.3"/>
    <property type="match status" value="1"/>
</dbReference>
<organism evidence="2 3">
    <name type="scientific">Cercophora samala</name>
    <dbReference type="NCBI Taxonomy" id="330535"/>
    <lineage>
        <taxon>Eukaryota</taxon>
        <taxon>Fungi</taxon>
        <taxon>Dikarya</taxon>
        <taxon>Ascomycota</taxon>
        <taxon>Pezizomycotina</taxon>
        <taxon>Sordariomycetes</taxon>
        <taxon>Sordariomycetidae</taxon>
        <taxon>Sordariales</taxon>
        <taxon>Lasiosphaeriaceae</taxon>
        <taxon>Cercophora</taxon>
    </lineage>
</organism>
<comment type="caution">
    <text evidence="2">The sequence shown here is derived from an EMBL/GenBank/DDBJ whole genome shotgun (WGS) entry which is preliminary data.</text>
</comment>
<dbReference type="AlphaFoldDB" id="A0AA39YZB1"/>
<keyword evidence="1" id="KW-0175">Coiled coil</keyword>
<dbReference type="Proteomes" id="UP001174997">
    <property type="component" value="Unassembled WGS sequence"/>
</dbReference>
<evidence type="ECO:0000256" key="1">
    <source>
        <dbReference type="SAM" id="Coils"/>
    </source>
</evidence>
<keyword evidence="3" id="KW-1185">Reference proteome</keyword>
<reference evidence="2" key="1">
    <citation type="submission" date="2023-06" db="EMBL/GenBank/DDBJ databases">
        <title>Genome-scale phylogeny and comparative genomics of the fungal order Sordariales.</title>
        <authorList>
            <consortium name="Lawrence Berkeley National Laboratory"/>
            <person name="Hensen N."/>
            <person name="Bonometti L."/>
            <person name="Westerberg I."/>
            <person name="Brannstrom I.O."/>
            <person name="Guillou S."/>
            <person name="Cros-Aarteil S."/>
            <person name="Calhoun S."/>
            <person name="Haridas S."/>
            <person name="Kuo A."/>
            <person name="Mondo S."/>
            <person name="Pangilinan J."/>
            <person name="Riley R."/>
            <person name="Labutti K."/>
            <person name="Andreopoulos B."/>
            <person name="Lipzen A."/>
            <person name="Chen C."/>
            <person name="Yanf M."/>
            <person name="Daum C."/>
            <person name="Ng V."/>
            <person name="Clum A."/>
            <person name="Steindorff A."/>
            <person name="Ohm R."/>
            <person name="Martin F."/>
            <person name="Silar P."/>
            <person name="Natvig D."/>
            <person name="Lalanne C."/>
            <person name="Gautier V."/>
            <person name="Ament-Velasquez S.L."/>
            <person name="Kruys A."/>
            <person name="Hutchinson M.I."/>
            <person name="Powell A.J."/>
            <person name="Barry K."/>
            <person name="Miller A.N."/>
            <person name="Grigoriev I.V."/>
            <person name="Debuchy R."/>
            <person name="Gladieux P."/>
            <person name="Thoren M.H."/>
            <person name="Johannesson H."/>
        </authorList>
    </citation>
    <scope>NUCLEOTIDE SEQUENCE</scope>
    <source>
        <strain evidence="2">CBS 307.81</strain>
    </source>
</reference>
<name>A0AA39YZB1_9PEZI</name>
<feature type="coiled-coil region" evidence="1">
    <location>
        <begin position="101"/>
        <end position="194"/>
    </location>
</feature>
<proteinExistence type="predicted"/>
<accession>A0AA39YZB1</accession>
<dbReference type="EMBL" id="JAULSY010000166">
    <property type="protein sequence ID" value="KAK0660435.1"/>
    <property type="molecule type" value="Genomic_DNA"/>
</dbReference>
<evidence type="ECO:0000313" key="2">
    <source>
        <dbReference type="EMBL" id="KAK0660435.1"/>
    </source>
</evidence>
<dbReference type="PANTHER" id="PTHR32114">
    <property type="entry name" value="ABC TRANSPORTER ABCH.3"/>
    <property type="match status" value="1"/>
</dbReference>
<dbReference type="InterPro" id="IPR027417">
    <property type="entry name" value="P-loop_NTPase"/>
</dbReference>
<sequence>MQAQQQRIAREQEQAQERKRHREWVYPERLEWLGWGLEKLDEKLKALAATQPRGLPKSFHSMGVSVICWLSMIIGRFIRLLRRPSQHDKETTQNHDHEVALNDLHERIEESTSRLRSLKHEEELAVNHAAKMGELLTEVAQAQEACKALEQQLTINQRDASTYKRLAEAEVSSLDCLRSEQESLTNKLQELATKRELFAFWSSALTKRTTRISSSSSPKSTAKAKAKANFREHILIKLLSELNTLLAQVLTVLYDDTRHAHVATGMLRSLFESHSEDISITASSSGSILDQKLALPPSLAYAKRSSGERKRVDLALFFALLQLARARSAHRAHYLLVDEVFDNLDRAGQAAVVRWCGVMSQTMVGWIVVITHSQYLMKLDPGEDTTKVTVITAKMGQGGTELFTNGRSIGGGGGDSPVTG</sequence>
<gene>
    <name evidence="2" type="ORF">QBC41DRAFT_236676</name>
</gene>
<dbReference type="Gene3D" id="3.40.50.300">
    <property type="entry name" value="P-loop containing nucleotide triphosphate hydrolases"/>
    <property type="match status" value="1"/>
</dbReference>
<dbReference type="SUPFAM" id="SSF52540">
    <property type="entry name" value="P-loop containing nucleoside triphosphate hydrolases"/>
    <property type="match status" value="1"/>
</dbReference>